<organism evidence="3 4">
    <name type="scientific">Burkholderia pseudomallei</name>
    <name type="common">Pseudomonas pseudomallei</name>
    <dbReference type="NCBI Taxonomy" id="28450"/>
    <lineage>
        <taxon>Bacteria</taxon>
        <taxon>Pseudomonadati</taxon>
        <taxon>Pseudomonadota</taxon>
        <taxon>Betaproteobacteria</taxon>
        <taxon>Burkholderiales</taxon>
        <taxon>Burkholderiaceae</taxon>
        <taxon>Burkholderia</taxon>
        <taxon>pseudomallei group</taxon>
    </lineage>
</organism>
<dbReference type="Pfam" id="PF02012">
    <property type="entry name" value="BNR"/>
    <property type="match status" value="1"/>
</dbReference>
<dbReference type="InterPro" id="IPR011040">
    <property type="entry name" value="Sialidase"/>
</dbReference>
<evidence type="ECO:0000256" key="1">
    <source>
        <dbReference type="SAM" id="SignalP"/>
    </source>
</evidence>
<feature type="chain" id="PRO_5043970704" evidence="1">
    <location>
        <begin position="44"/>
        <end position="494"/>
    </location>
</feature>
<feature type="signal peptide" evidence="1">
    <location>
        <begin position="1"/>
        <end position="43"/>
    </location>
</feature>
<comment type="caution">
    <text evidence="3">The sequence shown here is derived from an EMBL/GenBank/DDBJ whole genome shotgun (WGS) entry which is preliminary data.</text>
</comment>
<dbReference type="SUPFAM" id="SSF110296">
    <property type="entry name" value="Oligoxyloglucan reducing end-specific cellobiohydrolase"/>
    <property type="match status" value="1"/>
</dbReference>
<accession>A0AAX0UEY5</accession>
<evidence type="ECO:0000313" key="4">
    <source>
        <dbReference type="Proteomes" id="UP000231878"/>
    </source>
</evidence>
<evidence type="ECO:0000313" key="3">
    <source>
        <dbReference type="EMBL" id="PJO67041.1"/>
    </source>
</evidence>
<name>A0AAX0UEY5_BURPE</name>
<dbReference type="AlphaFoldDB" id="A0AAX0UEY5"/>
<dbReference type="EMBL" id="PHRB01000004">
    <property type="protein sequence ID" value="PJO67041.1"/>
    <property type="molecule type" value="Genomic_DNA"/>
</dbReference>
<reference evidence="3 4" key="1">
    <citation type="submission" date="2017-11" db="EMBL/GenBank/DDBJ databases">
        <title>Molecular characterization of Burkholderia pseudomallei and closely related isolates from Vietnam.</title>
        <authorList>
            <person name="Ustinov D.V."/>
            <person name="Antonov A.S."/>
            <person name="Avdusheva E.F."/>
            <person name="Shpak I.M."/>
            <person name="Zakharova I.B."/>
            <person name="Thi L.A."/>
            <person name="Teteryatnikova N."/>
            <person name="Lopasteyskaya Y.A."/>
            <person name="Kuzyutina J.A."/>
            <person name="Ngo T.N."/>
            <person name="Victorov D.V."/>
        </authorList>
    </citation>
    <scope>NUCLEOTIDE SEQUENCE [LARGE SCALE GENOMIC DNA]</scope>
    <source>
        <strain evidence="3 4">V1512</strain>
    </source>
</reference>
<proteinExistence type="predicted"/>
<gene>
    <name evidence="3" type="ORF">CWD88_05980</name>
</gene>
<evidence type="ECO:0000259" key="2">
    <source>
        <dbReference type="Pfam" id="PF13088"/>
    </source>
</evidence>
<protein>
    <submittedName>
        <fullName evidence="3">Exo-alpha-sialidase</fullName>
    </submittedName>
</protein>
<dbReference type="InterPro" id="IPR002860">
    <property type="entry name" value="BNR_rpt"/>
</dbReference>
<keyword evidence="1" id="KW-0732">Signal</keyword>
<dbReference type="Proteomes" id="UP000231878">
    <property type="component" value="Unassembled WGS sequence"/>
</dbReference>
<sequence>MDSAVAAAAHQGELSMRRNALPVSFVSGIAAAAALAMSAAAHGAPVLVSGPSPFAGCTIGGPGVNYVNAEVEPWVAVNPANPSNVIGAWQQDRWSNGGAHGLVAGYSFDGGLTWKQTNLPFSACAGGLAYERASDPWVSIGPDGTAYSVSISFNQSNNSNAVAASVSTDGGQTWSAPTLLIADNEPTTQFFNDKESVSANPTKAGTAYAVWDRLEQPTGNPHANLHTAASRGPSYFSKTVDGGKTWSAPSVIVDVPSRQQTIGNQIVVDRKTGTLYDFFDLIQPPFSAAAGKVAFIKSTDDGATWTKPQIVSGLQTVSVTDPNTNEPVRTGDIIPEPAIDPATGQLYVVWQDSRFNGGLYDEIALSTSSDGGATWSAPLRVNTPSGRPAFNPSVRVNSAGVVAVTYYDFRDLQPGNTTTLPTHYWRTLSSDGGRTFGTERRIAGPFDMRTAPVAEGFFIGDYAGLDTRGTSFLPFFVQTNSGNTANRTDVFAAP</sequence>
<dbReference type="Gene3D" id="2.120.10.10">
    <property type="match status" value="3"/>
</dbReference>
<feature type="domain" description="Sialidase" evidence="2">
    <location>
        <begin position="236"/>
        <end position="328"/>
    </location>
</feature>
<dbReference type="Pfam" id="PF13088">
    <property type="entry name" value="BNR_2"/>
    <property type="match status" value="1"/>
</dbReference>
<dbReference type="CDD" id="cd15482">
    <property type="entry name" value="Sialidase_non-viral"/>
    <property type="match status" value="1"/>
</dbReference>